<dbReference type="STRING" id="151549.A0A4C1SU17"/>
<feature type="compositionally biased region" description="Low complexity" evidence="1">
    <location>
        <begin position="45"/>
        <end position="57"/>
    </location>
</feature>
<feature type="compositionally biased region" description="Polar residues" evidence="1">
    <location>
        <begin position="196"/>
        <end position="207"/>
    </location>
</feature>
<proteinExistence type="predicted"/>
<feature type="region of interest" description="Disordered" evidence="1">
    <location>
        <begin position="1"/>
        <end position="103"/>
    </location>
</feature>
<feature type="compositionally biased region" description="Basic and acidic residues" evidence="1">
    <location>
        <begin position="338"/>
        <end position="349"/>
    </location>
</feature>
<dbReference type="OrthoDB" id="8064343at2759"/>
<feature type="compositionally biased region" description="Low complexity" evidence="1">
    <location>
        <begin position="77"/>
        <end position="97"/>
    </location>
</feature>
<evidence type="ECO:0000313" key="2">
    <source>
        <dbReference type="EMBL" id="GBP05455.1"/>
    </source>
</evidence>
<reference evidence="2 3" key="1">
    <citation type="journal article" date="2019" name="Commun. Biol.">
        <title>The bagworm genome reveals a unique fibroin gene that provides high tensile strength.</title>
        <authorList>
            <person name="Kono N."/>
            <person name="Nakamura H."/>
            <person name="Ohtoshi R."/>
            <person name="Tomita M."/>
            <person name="Numata K."/>
            <person name="Arakawa K."/>
        </authorList>
    </citation>
    <scope>NUCLEOTIDE SEQUENCE [LARGE SCALE GENOMIC DNA]</scope>
</reference>
<feature type="compositionally biased region" description="Polar residues" evidence="1">
    <location>
        <begin position="61"/>
        <end position="76"/>
    </location>
</feature>
<sequence length="393" mass="42664">MLALQKHRDMLTPNAEEEENEDDSEEDSDSKKANKQQNQPIQPESNNALPANSAALAQDAKSLQNIVSPTSAQNNNSPLTSQQSFSQSSNIQQQASQETDQQNLHTQKAILDSQNQPQYVNETQQLSKSDTVEEINQNYSASTNDTNNETKEGNKANNPNAGMPPVGRKISRFYVNPVLLSPSTDVSTNTTSVATTMEGMQQENVKPNSDVKPEKLPTNRNETTTSATNPSNNAVDSLEQLKIELENITHAQAIASAIVASINNENSNLQQSQPQSNTQQLYLNQDDKLILDASCTSLGQNTPSAPLGSTRTSTTYNSRRTSLDKSMSNDEDIPTPTIDKECDFLENNKETSNVSTKPAIATGSPPSIKNNVNQPQGDFAQSSIVDLGNKLAA</sequence>
<feature type="compositionally biased region" description="Acidic residues" evidence="1">
    <location>
        <begin position="15"/>
        <end position="28"/>
    </location>
</feature>
<feature type="compositionally biased region" description="Low complexity" evidence="1">
    <location>
        <begin position="221"/>
        <end position="233"/>
    </location>
</feature>
<feature type="region of interest" description="Disordered" evidence="1">
    <location>
        <begin position="299"/>
        <end position="393"/>
    </location>
</feature>
<feature type="region of interest" description="Disordered" evidence="1">
    <location>
        <begin position="196"/>
        <end position="233"/>
    </location>
</feature>
<keyword evidence="3" id="KW-1185">Reference proteome</keyword>
<feature type="compositionally biased region" description="Low complexity" evidence="1">
    <location>
        <begin position="309"/>
        <end position="320"/>
    </location>
</feature>
<dbReference type="Proteomes" id="UP000299102">
    <property type="component" value="Unassembled WGS sequence"/>
</dbReference>
<accession>A0A4C1SU17</accession>
<evidence type="ECO:0000313" key="3">
    <source>
        <dbReference type="Proteomes" id="UP000299102"/>
    </source>
</evidence>
<dbReference type="EMBL" id="BGZK01003904">
    <property type="protein sequence ID" value="GBP05455.1"/>
    <property type="molecule type" value="Genomic_DNA"/>
</dbReference>
<feature type="region of interest" description="Disordered" evidence="1">
    <location>
        <begin position="139"/>
        <end position="168"/>
    </location>
</feature>
<feature type="compositionally biased region" description="Basic and acidic residues" evidence="1">
    <location>
        <begin position="1"/>
        <end position="10"/>
    </location>
</feature>
<name>A0A4C1SU17_EUMVA</name>
<dbReference type="AlphaFoldDB" id="A0A4C1SU17"/>
<comment type="caution">
    <text evidence="2">The sequence shown here is derived from an EMBL/GenBank/DDBJ whole genome shotgun (WGS) entry which is preliminary data.</text>
</comment>
<organism evidence="2 3">
    <name type="scientific">Eumeta variegata</name>
    <name type="common">Bagworm moth</name>
    <name type="synonym">Eumeta japonica</name>
    <dbReference type="NCBI Taxonomy" id="151549"/>
    <lineage>
        <taxon>Eukaryota</taxon>
        <taxon>Metazoa</taxon>
        <taxon>Ecdysozoa</taxon>
        <taxon>Arthropoda</taxon>
        <taxon>Hexapoda</taxon>
        <taxon>Insecta</taxon>
        <taxon>Pterygota</taxon>
        <taxon>Neoptera</taxon>
        <taxon>Endopterygota</taxon>
        <taxon>Lepidoptera</taxon>
        <taxon>Glossata</taxon>
        <taxon>Ditrysia</taxon>
        <taxon>Tineoidea</taxon>
        <taxon>Psychidae</taxon>
        <taxon>Oiketicinae</taxon>
        <taxon>Eumeta</taxon>
    </lineage>
</organism>
<evidence type="ECO:0000256" key="1">
    <source>
        <dbReference type="SAM" id="MobiDB-lite"/>
    </source>
</evidence>
<feature type="compositionally biased region" description="Polar residues" evidence="1">
    <location>
        <begin position="364"/>
        <end position="384"/>
    </location>
</feature>
<protein>
    <submittedName>
        <fullName evidence="2">Uncharacterized protein</fullName>
    </submittedName>
</protein>
<gene>
    <name evidence="2" type="ORF">EVAR_70988_1</name>
</gene>